<comment type="subunit">
    <text evidence="3">Heptamer of 7 subunits arranged in a ring. Interacts with the chaperonin GroEL.</text>
</comment>
<dbReference type="AlphaFoldDB" id="A0A2G9Z0S4"/>
<proteinExistence type="inferred from homology"/>
<keyword evidence="3" id="KW-0963">Cytoplasm</keyword>
<organism evidence="5 6">
    <name type="scientific">Candidatus Nealsonbacteria bacterium CG23_combo_of_CG06-09_8_20_14_all_37_18</name>
    <dbReference type="NCBI Taxonomy" id="1974720"/>
    <lineage>
        <taxon>Bacteria</taxon>
        <taxon>Candidatus Nealsoniibacteriota</taxon>
    </lineage>
</organism>
<evidence type="ECO:0000256" key="3">
    <source>
        <dbReference type="HAMAP-Rule" id="MF_00580"/>
    </source>
</evidence>
<dbReference type="InterPro" id="IPR020818">
    <property type="entry name" value="Chaperonin_GroES"/>
</dbReference>
<dbReference type="NCBIfam" id="NF001533">
    <property type="entry name" value="PRK00364.2-4"/>
    <property type="match status" value="1"/>
</dbReference>
<protein>
    <recommendedName>
        <fullName evidence="3">Co-chaperonin GroES</fullName>
    </recommendedName>
    <alternativeName>
        <fullName evidence="3">10 kDa chaperonin</fullName>
    </alternativeName>
    <alternativeName>
        <fullName evidence="3">Chaperonin-10</fullName>
        <shortName evidence="3">Cpn10</shortName>
    </alternativeName>
</protein>
<dbReference type="Gene3D" id="2.30.33.40">
    <property type="entry name" value="GroES chaperonin"/>
    <property type="match status" value="1"/>
</dbReference>
<dbReference type="CDD" id="cd00320">
    <property type="entry name" value="cpn10"/>
    <property type="match status" value="1"/>
</dbReference>
<comment type="function">
    <text evidence="3 4">Together with the chaperonin GroEL, plays an essential role in assisting protein folding. The GroEL-GroES system forms a nano-cage that allows encapsulation of the non-native substrate proteins and provides a physical environment optimized to promote and accelerate protein folding. GroES binds to the apical surface of the GroEL ring, thereby capping the opening of the GroEL channel.</text>
</comment>
<dbReference type="GO" id="GO:0051082">
    <property type="term" value="F:unfolded protein binding"/>
    <property type="evidence" value="ECO:0007669"/>
    <property type="project" value="TreeGrafter"/>
</dbReference>
<sequence length="96" mass="10801">MRIKPLSDHILIEPIKEEEKTKTGILLPDTAEKERPEQGKVIACGPGKKDKTGKFILLEVKPGDKVLFTKYGPNEIKVSDKEYLIAKEEDILAILE</sequence>
<name>A0A2G9Z0S4_9BACT</name>
<dbReference type="GO" id="GO:0005524">
    <property type="term" value="F:ATP binding"/>
    <property type="evidence" value="ECO:0007669"/>
    <property type="project" value="InterPro"/>
</dbReference>
<accession>A0A2G9Z0S4</accession>
<dbReference type="HAMAP" id="MF_00580">
    <property type="entry name" value="CH10"/>
    <property type="match status" value="1"/>
</dbReference>
<keyword evidence="2 3" id="KW-0143">Chaperone</keyword>
<dbReference type="SUPFAM" id="SSF50129">
    <property type="entry name" value="GroES-like"/>
    <property type="match status" value="1"/>
</dbReference>
<dbReference type="SMART" id="SM00883">
    <property type="entry name" value="Cpn10"/>
    <property type="match status" value="1"/>
</dbReference>
<comment type="similarity">
    <text evidence="1 3 4">Belongs to the GroES chaperonin family.</text>
</comment>
<dbReference type="FunFam" id="2.30.33.40:FF:000001">
    <property type="entry name" value="10 kDa chaperonin"/>
    <property type="match status" value="1"/>
</dbReference>
<dbReference type="GO" id="GO:0051087">
    <property type="term" value="F:protein-folding chaperone binding"/>
    <property type="evidence" value="ECO:0007669"/>
    <property type="project" value="TreeGrafter"/>
</dbReference>
<evidence type="ECO:0000256" key="1">
    <source>
        <dbReference type="ARBA" id="ARBA00006975"/>
    </source>
</evidence>
<dbReference type="Proteomes" id="UP000229952">
    <property type="component" value="Unassembled WGS sequence"/>
</dbReference>
<dbReference type="Pfam" id="PF00166">
    <property type="entry name" value="Cpn10"/>
    <property type="match status" value="1"/>
</dbReference>
<dbReference type="GO" id="GO:0005737">
    <property type="term" value="C:cytoplasm"/>
    <property type="evidence" value="ECO:0007669"/>
    <property type="project" value="UniProtKB-SubCell"/>
</dbReference>
<dbReference type="InterPro" id="IPR011032">
    <property type="entry name" value="GroES-like_sf"/>
</dbReference>
<evidence type="ECO:0000256" key="2">
    <source>
        <dbReference type="ARBA" id="ARBA00023186"/>
    </source>
</evidence>
<evidence type="ECO:0000256" key="4">
    <source>
        <dbReference type="RuleBase" id="RU000535"/>
    </source>
</evidence>
<dbReference type="InterPro" id="IPR037124">
    <property type="entry name" value="Chaperonin_GroES_sf"/>
</dbReference>
<comment type="caution">
    <text evidence="5">The sequence shown here is derived from an EMBL/GenBank/DDBJ whole genome shotgun (WGS) entry which is preliminary data.</text>
</comment>
<dbReference type="NCBIfam" id="NF001531">
    <property type="entry name" value="PRK00364.2-2"/>
    <property type="match status" value="1"/>
</dbReference>
<reference evidence="5 6" key="1">
    <citation type="submission" date="2017-09" db="EMBL/GenBank/DDBJ databases">
        <title>Depth-based differentiation of microbial function through sediment-hosted aquifers and enrichment of novel symbionts in the deep terrestrial subsurface.</title>
        <authorList>
            <person name="Probst A.J."/>
            <person name="Ladd B."/>
            <person name="Jarett J.K."/>
            <person name="Geller-Mcgrath D.E."/>
            <person name="Sieber C.M."/>
            <person name="Emerson J.B."/>
            <person name="Anantharaman K."/>
            <person name="Thomas B.C."/>
            <person name="Malmstrom R."/>
            <person name="Stieglmeier M."/>
            <person name="Klingl A."/>
            <person name="Woyke T."/>
            <person name="Ryan C.M."/>
            <person name="Banfield J.F."/>
        </authorList>
    </citation>
    <scope>NUCLEOTIDE SEQUENCE [LARGE SCALE GENOMIC DNA]</scope>
    <source>
        <strain evidence="5">CG23_combo_of_CG06-09_8_20_14_all_37_18</strain>
    </source>
</reference>
<evidence type="ECO:0000313" key="6">
    <source>
        <dbReference type="Proteomes" id="UP000229952"/>
    </source>
</evidence>
<comment type="subcellular location">
    <subcellularLocation>
        <location evidence="3">Cytoplasm</location>
    </subcellularLocation>
</comment>
<dbReference type="PRINTS" id="PR00297">
    <property type="entry name" value="CHAPERONIN10"/>
</dbReference>
<dbReference type="GO" id="GO:0046872">
    <property type="term" value="F:metal ion binding"/>
    <property type="evidence" value="ECO:0007669"/>
    <property type="project" value="TreeGrafter"/>
</dbReference>
<evidence type="ECO:0000313" key="5">
    <source>
        <dbReference type="EMBL" id="PIP24553.1"/>
    </source>
</evidence>
<dbReference type="GO" id="GO:0044183">
    <property type="term" value="F:protein folding chaperone"/>
    <property type="evidence" value="ECO:0007669"/>
    <property type="project" value="InterPro"/>
</dbReference>
<dbReference type="EMBL" id="PCRQ01000002">
    <property type="protein sequence ID" value="PIP24553.1"/>
    <property type="molecule type" value="Genomic_DNA"/>
</dbReference>
<dbReference type="PANTHER" id="PTHR10772">
    <property type="entry name" value="10 KDA HEAT SHOCK PROTEIN"/>
    <property type="match status" value="1"/>
</dbReference>
<gene>
    <name evidence="3" type="primary">groES</name>
    <name evidence="3" type="synonym">groS</name>
    <name evidence="5" type="ORF">COX35_00045</name>
</gene>
<dbReference type="PANTHER" id="PTHR10772:SF63">
    <property type="entry name" value="20 KDA CHAPERONIN, CHLOROPLASTIC"/>
    <property type="match status" value="1"/>
</dbReference>